<keyword evidence="1" id="KW-1133">Transmembrane helix</keyword>
<protein>
    <submittedName>
        <fullName evidence="2">Uncharacterized protein</fullName>
    </submittedName>
</protein>
<evidence type="ECO:0000313" key="3">
    <source>
        <dbReference type="Proteomes" id="UP000032232"/>
    </source>
</evidence>
<dbReference type="PATRIC" id="fig|935700.4.peg.3786"/>
<dbReference type="EMBL" id="JYFE01000072">
    <property type="protein sequence ID" value="KIT14595.1"/>
    <property type="molecule type" value="Genomic_DNA"/>
</dbReference>
<dbReference type="AlphaFoldDB" id="A0A0D1EFB0"/>
<proteinExistence type="predicted"/>
<reference evidence="2 3" key="1">
    <citation type="submission" date="2015-02" db="EMBL/GenBank/DDBJ databases">
        <title>Genome Sequence of Jannaschia aquimarina DSM28248, a member of the Roseobacter clade.</title>
        <authorList>
            <person name="Voget S."/>
            <person name="Daniel R."/>
        </authorList>
    </citation>
    <scope>NUCLEOTIDE SEQUENCE [LARGE SCALE GENOMIC DNA]</scope>
    <source>
        <strain evidence="2 3">GSW-M26</strain>
    </source>
</reference>
<evidence type="ECO:0000256" key="1">
    <source>
        <dbReference type="SAM" id="Phobius"/>
    </source>
</evidence>
<name>A0A0D1EFB0_9RHOB</name>
<feature type="transmembrane region" description="Helical" evidence="1">
    <location>
        <begin position="12"/>
        <end position="32"/>
    </location>
</feature>
<accession>A0A0D1EFB0</accession>
<dbReference type="STRING" id="935700.jaqu_36730"/>
<organism evidence="2 3">
    <name type="scientific">Jannaschia aquimarina</name>
    <dbReference type="NCBI Taxonomy" id="935700"/>
    <lineage>
        <taxon>Bacteria</taxon>
        <taxon>Pseudomonadati</taxon>
        <taxon>Pseudomonadota</taxon>
        <taxon>Alphaproteobacteria</taxon>
        <taxon>Rhodobacterales</taxon>
        <taxon>Roseobacteraceae</taxon>
        <taxon>Jannaschia</taxon>
    </lineage>
</organism>
<dbReference type="RefSeq" id="WP_052501068.1">
    <property type="nucleotide sequence ID" value="NZ_FZPF01000002.1"/>
</dbReference>
<keyword evidence="1" id="KW-0812">Transmembrane</keyword>
<comment type="caution">
    <text evidence="2">The sequence shown here is derived from an EMBL/GenBank/DDBJ whole genome shotgun (WGS) entry which is preliminary data.</text>
</comment>
<sequence>MSSQRKRRSTAAILGWIIAQLLIAAIAALFGLNRISGIALTGANLLIVVALVMLVLIALGVFAIA</sequence>
<feature type="transmembrane region" description="Helical" evidence="1">
    <location>
        <begin position="38"/>
        <end position="64"/>
    </location>
</feature>
<dbReference type="Proteomes" id="UP000032232">
    <property type="component" value="Unassembled WGS sequence"/>
</dbReference>
<evidence type="ECO:0000313" key="2">
    <source>
        <dbReference type="EMBL" id="KIT14595.1"/>
    </source>
</evidence>
<keyword evidence="3" id="KW-1185">Reference proteome</keyword>
<gene>
    <name evidence="2" type="ORF">jaqu_36730</name>
</gene>
<keyword evidence="1" id="KW-0472">Membrane</keyword>